<dbReference type="PANTHER" id="PTHR30055:SF234">
    <property type="entry name" value="HTH-TYPE TRANSCRIPTIONAL REGULATOR BETI"/>
    <property type="match status" value="1"/>
</dbReference>
<name>A0A2S0N0I2_9BURK</name>
<keyword evidence="2 4" id="KW-0238">DNA-binding</keyword>
<evidence type="ECO:0000256" key="4">
    <source>
        <dbReference type="PROSITE-ProRule" id="PRU00335"/>
    </source>
</evidence>
<dbReference type="RefSeq" id="WP_106446622.1">
    <property type="nucleotide sequence ID" value="NZ_CP027669.1"/>
</dbReference>
<accession>A0A2S0N0I2</accession>
<dbReference type="OrthoDB" id="9816320at2"/>
<proteinExistence type="predicted"/>
<dbReference type="Pfam" id="PF00440">
    <property type="entry name" value="TetR_N"/>
    <property type="match status" value="1"/>
</dbReference>
<gene>
    <name evidence="6" type="ORF">C6571_10440</name>
</gene>
<dbReference type="InterPro" id="IPR009057">
    <property type="entry name" value="Homeodomain-like_sf"/>
</dbReference>
<reference evidence="6 7" key="1">
    <citation type="submission" date="2018-03" db="EMBL/GenBank/DDBJ databases">
        <title>Genome sequencing of Simplicispira sp.</title>
        <authorList>
            <person name="Kim S.-J."/>
            <person name="Heo J."/>
            <person name="Kwon S.-W."/>
        </authorList>
    </citation>
    <scope>NUCLEOTIDE SEQUENCE [LARGE SCALE GENOMIC DNA]</scope>
    <source>
        <strain evidence="6 7">SC1-8</strain>
    </source>
</reference>
<dbReference type="KEGG" id="simp:C6571_10440"/>
<evidence type="ECO:0000256" key="1">
    <source>
        <dbReference type="ARBA" id="ARBA00023015"/>
    </source>
</evidence>
<dbReference type="InterPro" id="IPR001647">
    <property type="entry name" value="HTH_TetR"/>
</dbReference>
<protein>
    <submittedName>
        <fullName evidence="6">TetR/AcrR family transcriptional regulator</fullName>
    </submittedName>
</protein>
<dbReference type="PROSITE" id="PS50977">
    <property type="entry name" value="HTH_TETR_2"/>
    <property type="match status" value="1"/>
</dbReference>
<dbReference type="InterPro" id="IPR050109">
    <property type="entry name" value="HTH-type_TetR-like_transc_reg"/>
</dbReference>
<dbReference type="Proteomes" id="UP000239326">
    <property type="component" value="Chromosome"/>
</dbReference>
<dbReference type="SUPFAM" id="SSF46689">
    <property type="entry name" value="Homeodomain-like"/>
    <property type="match status" value="1"/>
</dbReference>
<keyword evidence="7" id="KW-1185">Reference proteome</keyword>
<evidence type="ECO:0000256" key="3">
    <source>
        <dbReference type="ARBA" id="ARBA00023163"/>
    </source>
</evidence>
<dbReference type="GO" id="GO:0000976">
    <property type="term" value="F:transcription cis-regulatory region binding"/>
    <property type="evidence" value="ECO:0007669"/>
    <property type="project" value="TreeGrafter"/>
</dbReference>
<keyword evidence="1" id="KW-0805">Transcription regulation</keyword>
<feature type="domain" description="HTH tetR-type" evidence="5">
    <location>
        <begin position="18"/>
        <end position="78"/>
    </location>
</feature>
<dbReference type="EMBL" id="CP027669">
    <property type="protein sequence ID" value="AVO41645.1"/>
    <property type="molecule type" value="Genomic_DNA"/>
</dbReference>
<dbReference type="AlphaFoldDB" id="A0A2S0N0I2"/>
<feature type="DNA-binding region" description="H-T-H motif" evidence="4">
    <location>
        <begin position="41"/>
        <end position="60"/>
    </location>
</feature>
<dbReference type="Gene3D" id="1.10.357.10">
    <property type="entry name" value="Tetracycline Repressor, domain 2"/>
    <property type="match status" value="1"/>
</dbReference>
<evidence type="ECO:0000313" key="6">
    <source>
        <dbReference type="EMBL" id="AVO41645.1"/>
    </source>
</evidence>
<keyword evidence="3" id="KW-0804">Transcription</keyword>
<dbReference type="PRINTS" id="PR00455">
    <property type="entry name" value="HTHTETR"/>
</dbReference>
<sequence>MPSSSPAPRRKPRQERSLFTVEAIFQSVRQIVATQGEAGLTSNRIAEVAGVSIGSLYQYFPSKEAILAAMLDRHCEKVMLELDALLAQGEQEQWPLADLVRKYVRHYLAAFAGGTEVQRSLARLSWQIDYRAAMLLAVRGASERLAFHLQRLAARAGALLPTPAQLFVLTRAFMGTVRYASLEQSPLLDRPELEEALAQLSLAFLIPGAEPSLA</sequence>
<dbReference type="GO" id="GO:0003700">
    <property type="term" value="F:DNA-binding transcription factor activity"/>
    <property type="evidence" value="ECO:0007669"/>
    <property type="project" value="TreeGrafter"/>
</dbReference>
<evidence type="ECO:0000313" key="7">
    <source>
        <dbReference type="Proteomes" id="UP000239326"/>
    </source>
</evidence>
<evidence type="ECO:0000259" key="5">
    <source>
        <dbReference type="PROSITE" id="PS50977"/>
    </source>
</evidence>
<evidence type="ECO:0000256" key="2">
    <source>
        <dbReference type="ARBA" id="ARBA00023125"/>
    </source>
</evidence>
<dbReference type="PANTHER" id="PTHR30055">
    <property type="entry name" value="HTH-TYPE TRANSCRIPTIONAL REGULATOR RUTR"/>
    <property type="match status" value="1"/>
</dbReference>
<organism evidence="6 7">
    <name type="scientific">Simplicispira suum</name>
    <dbReference type="NCBI Taxonomy" id="2109915"/>
    <lineage>
        <taxon>Bacteria</taxon>
        <taxon>Pseudomonadati</taxon>
        <taxon>Pseudomonadota</taxon>
        <taxon>Betaproteobacteria</taxon>
        <taxon>Burkholderiales</taxon>
        <taxon>Comamonadaceae</taxon>
        <taxon>Simplicispira</taxon>
    </lineage>
</organism>